<dbReference type="AlphaFoldDB" id="A0A2B8BDY4"/>
<dbReference type="PANTHER" id="PTHR43090">
    <property type="entry name" value="1-(5-PHOSPHORIBOSYL)-5-[(5-PHOSPHORIBOSYLAMINO)METHYLIDENEAMINO] IMIDAZOLE-4-CARBOXAMIDE ISOMERASE"/>
    <property type="match status" value="1"/>
</dbReference>
<dbReference type="InterPro" id="IPR011060">
    <property type="entry name" value="RibuloseP-bd_barrel"/>
</dbReference>
<dbReference type="Pfam" id="PF00977">
    <property type="entry name" value="His_biosynth"/>
    <property type="match status" value="1"/>
</dbReference>
<comment type="pathway">
    <text evidence="4">Amino-acid biosynthesis.</text>
</comment>
<dbReference type="InterPro" id="IPR013785">
    <property type="entry name" value="Aldolase_TIM"/>
</dbReference>
<evidence type="ECO:0000256" key="4">
    <source>
        <dbReference type="ARBA" id="ARBA00029440"/>
    </source>
</evidence>
<name>A0A2B8BDY4_9PROT</name>
<dbReference type="SUPFAM" id="SSF51366">
    <property type="entry name" value="Ribulose-phoshate binding barrel"/>
    <property type="match status" value="1"/>
</dbReference>
<dbReference type="RefSeq" id="WP_098738467.1">
    <property type="nucleotide sequence ID" value="NZ_PDKW01000042.1"/>
</dbReference>
<dbReference type="Proteomes" id="UP000225379">
    <property type="component" value="Unassembled WGS sequence"/>
</dbReference>
<reference evidence="7" key="1">
    <citation type="submission" date="2017-10" db="EMBL/GenBank/DDBJ databases">
        <authorList>
            <person name="Kravchenko I.K."/>
            <person name="Grouzdev D.S."/>
        </authorList>
    </citation>
    <scope>NUCLEOTIDE SEQUENCE [LARGE SCALE GENOMIC DNA]</scope>
    <source>
        <strain evidence="7">B2</strain>
    </source>
</reference>
<evidence type="ECO:0000313" key="7">
    <source>
        <dbReference type="Proteomes" id="UP000225379"/>
    </source>
</evidence>
<evidence type="ECO:0000313" key="6">
    <source>
        <dbReference type="EMBL" id="PGH55753.1"/>
    </source>
</evidence>
<organism evidence="6 7">
    <name type="scientific">Azospirillum palustre</name>
    <dbReference type="NCBI Taxonomy" id="2044885"/>
    <lineage>
        <taxon>Bacteria</taxon>
        <taxon>Pseudomonadati</taxon>
        <taxon>Pseudomonadota</taxon>
        <taxon>Alphaproteobacteria</taxon>
        <taxon>Rhodospirillales</taxon>
        <taxon>Azospirillaceae</taxon>
        <taxon>Azospirillum</taxon>
    </lineage>
</organism>
<proteinExistence type="inferred from homology"/>
<protein>
    <submittedName>
        <fullName evidence="6">Histidine biosynthesis protein, HisA-like protein</fullName>
    </submittedName>
</protein>
<dbReference type="GO" id="GO:0005737">
    <property type="term" value="C:cytoplasm"/>
    <property type="evidence" value="ECO:0007669"/>
    <property type="project" value="TreeGrafter"/>
</dbReference>
<keyword evidence="7" id="KW-1185">Reference proteome</keyword>
<evidence type="ECO:0000256" key="2">
    <source>
        <dbReference type="ARBA" id="ARBA00022605"/>
    </source>
</evidence>
<keyword evidence="3 5" id="KW-0368">Histidine biosynthesis</keyword>
<gene>
    <name evidence="6" type="ORF">CRT60_21030</name>
</gene>
<evidence type="ECO:0000256" key="5">
    <source>
        <dbReference type="RuleBase" id="RU003657"/>
    </source>
</evidence>
<comment type="caution">
    <text evidence="6">The sequence shown here is derived from an EMBL/GenBank/DDBJ whole genome shotgun (WGS) entry which is preliminary data.</text>
</comment>
<sequence>MDIVPVIDLLGGQVVHAKRGERDRYRPIESALTAGSAPQDIVAALLALQPFRACYVADLDAIRGNGDHRPTVAALQARWPEVAFWVDAGLATADDCRRWFDAGLRHLVIGSESQTDGTTLEAALALTGGDRVALSLDVRRGEALGPAALHEDACRWPSRVIAMTLDRVGSGEGPDLDRIATLAARRPGVRVWGAGGVRDAADLEALARHGTDAVLVASALHDRRLDAGTLSRFVSGQPVSGQEAAKG</sequence>
<dbReference type="GO" id="GO:0003949">
    <property type="term" value="F:1-(5-phosphoribosyl)-5-[(5-phosphoribosylamino)methylideneamino]imidazole-4-carboxamide isomerase activity"/>
    <property type="evidence" value="ECO:0007669"/>
    <property type="project" value="InterPro"/>
</dbReference>
<dbReference type="GO" id="GO:0000162">
    <property type="term" value="P:L-tryptophan biosynthetic process"/>
    <property type="evidence" value="ECO:0007669"/>
    <property type="project" value="TreeGrafter"/>
</dbReference>
<keyword evidence="2 5" id="KW-0028">Amino-acid biosynthesis</keyword>
<accession>A0A2B8BDY4</accession>
<dbReference type="CDD" id="cd04723">
    <property type="entry name" value="HisA_HisF"/>
    <property type="match status" value="1"/>
</dbReference>
<evidence type="ECO:0000256" key="1">
    <source>
        <dbReference type="ARBA" id="ARBA00009667"/>
    </source>
</evidence>
<dbReference type="PANTHER" id="PTHR43090:SF2">
    <property type="entry name" value="1-(5-PHOSPHORIBOSYL)-5-[(5-PHOSPHORIBOSYLAMINO)METHYLIDENEAMINO] IMIDAZOLE-4-CARBOXAMIDE ISOMERASE"/>
    <property type="match status" value="1"/>
</dbReference>
<comment type="similarity">
    <text evidence="1 5">Belongs to the HisA/HisF family.</text>
</comment>
<dbReference type="EMBL" id="PDKW01000042">
    <property type="protein sequence ID" value="PGH55753.1"/>
    <property type="molecule type" value="Genomic_DNA"/>
</dbReference>
<dbReference type="OrthoDB" id="8535539at2"/>
<evidence type="ECO:0000256" key="3">
    <source>
        <dbReference type="ARBA" id="ARBA00023102"/>
    </source>
</evidence>
<dbReference type="Gene3D" id="3.20.20.70">
    <property type="entry name" value="Aldolase class I"/>
    <property type="match status" value="1"/>
</dbReference>
<dbReference type="GO" id="GO:0000105">
    <property type="term" value="P:L-histidine biosynthetic process"/>
    <property type="evidence" value="ECO:0007669"/>
    <property type="project" value="UniProtKB-KW"/>
</dbReference>
<dbReference type="InterPro" id="IPR044524">
    <property type="entry name" value="Isoase_HisA-like"/>
</dbReference>
<dbReference type="InterPro" id="IPR006062">
    <property type="entry name" value="His_biosynth"/>
</dbReference>